<dbReference type="EMBL" id="PIUM01000002">
    <property type="protein sequence ID" value="PKU26019.1"/>
    <property type="molecule type" value="Genomic_DNA"/>
</dbReference>
<organism evidence="2 3">
    <name type="scientific">Telmatospirillum siberiense</name>
    <dbReference type="NCBI Taxonomy" id="382514"/>
    <lineage>
        <taxon>Bacteria</taxon>
        <taxon>Pseudomonadati</taxon>
        <taxon>Pseudomonadota</taxon>
        <taxon>Alphaproteobacteria</taxon>
        <taxon>Rhodospirillales</taxon>
        <taxon>Rhodospirillaceae</taxon>
        <taxon>Telmatospirillum</taxon>
    </lineage>
</organism>
<dbReference type="OrthoDB" id="5244399at2"/>
<reference evidence="3" key="1">
    <citation type="submission" date="2017-12" db="EMBL/GenBank/DDBJ databases">
        <title>Draft genome sequence of Telmatospirillum siberiense 26-4b1T, an acidotolerant peatland alphaproteobacterium potentially involved in sulfur cycling.</title>
        <authorList>
            <person name="Hausmann B."/>
            <person name="Pjevac P."/>
            <person name="Schreck K."/>
            <person name="Herbold C.W."/>
            <person name="Daims H."/>
            <person name="Wagner M."/>
            <person name="Pester M."/>
            <person name="Loy A."/>
        </authorList>
    </citation>
    <scope>NUCLEOTIDE SEQUENCE [LARGE SCALE GENOMIC DNA]</scope>
    <source>
        <strain evidence="3">26-4b1</strain>
    </source>
</reference>
<dbReference type="PANTHER" id="PTHR30531:SF12">
    <property type="entry name" value="FLAGELLAR BIOSYNTHETIC PROTEIN FLHB"/>
    <property type="match status" value="1"/>
</dbReference>
<sequence length="107" mass="11163">MDHSQTTKGPKQEIAVALSYKPDQGDGAPKVVASGRGSVAREILDRAFANGVKVREDADLVELLAAVDVDSVIPLEAFMAVAEILAYVYQANQQAGPASSFTQSGGS</sequence>
<comment type="caution">
    <text evidence="2">The sequence shown here is derived from an EMBL/GenBank/DDBJ whole genome shotgun (WGS) entry which is preliminary data.</text>
</comment>
<dbReference type="Proteomes" id="UP000233293">
    <property type="component" value="Unassembled WGS sequence"/>
</dbReference>
<keyword evidence="3" id="KW-1185">Reference proteome</keyword>
<dbReference type="PANTHER" id="PTHR30531">
    <property type="entry name" value="FLAGELLAR BIOSYNTHETIC PROTEIN FLHB"/>
    <property type="match status" value="1"/>
</dbReference>
<dbReference type="InterPro" id="IPR006135">
    <property type="entry name" value="T3SS_substrate_exporter"/>
</dbReference>
<proteinExistence type="inferred from homology"/>
<keyword evidence="2" id="KW-0282">Flagellum</keyword>
<protein>
    <submittedName>
        <fullName evidence="2">Flagellar protein FhlB</fullName>
    </submittedName>
</protein>
<accession>A0A2N3Q039</accession>
<gene>
    <name evidence="2" type="ORF">CWS72_02425</name>
</gene>
<name>A0A2N3Q039_9PROT</name>
<dbReference type="AlphaFoldDB" id="A0A2N3Q039"/>
<comment type="similarity">
    <text evidence="1">Belongs to the type III secretion exporter family.</text>
</comment>
<dbReference type="GO" id="GO:0005886">
    <property type="term" value="C:plasma membrane"/>
    <property type="evidence" value="ECO:0007669"/>
    <property type="project" value="TreeGrafter"/>
</dbReference>
<evidence type="ECO:0000313" key="2">
    <source>
        <dbReference type="EMBL" id="PKU26019.1"/>
    </source>
</evidence>
<evidence type="ECO:0000256" key="1">
    <source>
        <dbReference type="ARBA" id="ARBA00010690"/>
    </source>
</evidence>
<dbReference type="InterPro" id="IPR029025">
    <property type="entry name" value="T3SS_substrate_exporter_C"/>
</dbReference>
<keyword evidence="2" id="KW-0969">Cilium</keyword>
<dbReference type="RefSeq" id="WP_101248981.1">
    <property type="nucleotide sequence ID" value="NZ_PIUM01000002.1"/>
</dbReference>
<keyword evidence="2" id="KW-0966">Cell projection</keyword>
<dbReference type="Gene3D" id="3.40.1690.10">
    <property type="entry name" value="secretion proteins EscU"/>
    <property type="match status" value="1"/>
</dbReference>
<evidence type="ECO:0000313" key="3">
    <source>
        <dbReference type="Proteomes" id="UP000233293"/>
    </source>
</evidence>
<dbReference type="Pfam" id="PF01312">
    <property type="entry name" value="Bac_export_2"/>
    <property type="match status" value="1"/>
</dbReference>
<dbReference type="SUPFAM" id="SSF160544">
    <property type="entry name" value="EscU C-terminal domain-like"/>
    <property type="match status" value="1"/>
</dbReference>
<dbReference type="GO" id="GO:0009306">
    <property type="term" value="P:protein secretion"/>
    <property type="evidence" value="ECO:0007669"/>
    <property type="project" value="InterPro"/>
</dbReference>